<evidence type="ECO:0000313" key="1">
    <source>
        <dbReference type="EMBL" id="TWU00113.1"/>
    </source>
</evidence>
<gene>
    <name evidence="1" type="primary">htrA_2</name>
    <name evidence="1" type="ORF">Pla108_10570</name>
</gene>
<organism evidence="1 2">
    <name type="scientific">Botrimarina colliarenosi</name>
    <dbReference type="NCBI Taxonomy" id="2528001"/>
    <lineage>
        <taxon>Bacteria</taxon>
        <taxon>Pseudomonadati</taxon>
        <taxon>Planctomycetota</taxon>
        <taxon>Planctomycetia</taxon>
        <taxon>Pirellulales</taxon>
        <taxon>Lacipirellulaceae</taxon>
        <taxon>Botrimarina</taxon>
    </lineage>
</organism>
<keyword evidence="1" id="KW-0645">Protease</keyword>
<comment type="caution">
    <text evidence="1">The sequence shown here is derived from an EMBL/GenBank/DDBJ whole genome shotgun (WGS) entry which is preliminary data.</text>
</comment>
<keyword evidence="2" id="KW-1185">Reference proteome</keyword>
<keyword evidence="1" id="KW-0378">Hydrolase</keyword>
<protein>
    <submittedName>
        <fullName evidence="1">Putative serine protease HtrA</fullName>
    </submittedName>
</protein>
<dbReference type="GO" id="GO:0008233">
    <property type="term" value="F:peptidase activity"/>
    <property type="evidence" value="ECO:0007669"/>
    <property type="project" value="UniProtKB-KW"/>
</dbReference>
<dbReference type="EMBL" id="SJPR01000001">
    <property type="protein sequence ID" value="TWU00113.1"/>
    <property type="molecule type" value="Genomic_DNA"/>
</dbReference>
<dbReference type="Pfam" id="PF13365">
    <property type="entry name" value="Trypsin_2"/>
    <property type="match status" value="1"/>
</dbReference>
<dbReference type="InterPro" id="IPR043504">
    <property type="entry name" value="Peptidase_S1_PA_chymotrypsin"/>
</dbReference>
<dbReference type="InterPro" id="IPR009003">
    <property type="entry name" value="Peptidase_S1_PA"/>
</dbReference>
<dbReference type="Gene3D" id="2.40.10.120">
    <property type="match status" value="1"/>
</dbReference>
<accession>A0A5C6AJ91</accession>
<dbReference type="OrthoDB" id="268129at2"/>
<dbReference type="Gene3D" id="2.40.10.10">
    <property type="entry name" value="Trypsin-like serine proteases"/>
    <property type="match status" value="2"/>
</dbReference>
<evidence type="ECO:0000313" key="2">
    <source>
        <dbReference type="Proteomes" id="UP000317421"/>
    </source>
</evidence>
<dbReference type="PANTHER" id="PTHR22939">
    <property type="entry name" value="SERINE PROTEASE FAMILY S1C HTRA-RELATED"/>
    <property type="match status" value="1"/>
</dbReference>
<dbReference type="PANTHER" id="PTHR22939:SF129">
    <property type="entry name" value="SERINE PROTEASE HTRA2, MITOCHONDRIAL"/>
    <property type="match status" value="1"/>
</dbReference>
<dbReference type="Proteomes" id="UP000317421">
    <property type="component" value="Unassembled WGS sequence"/>
</dbReference>
<dbReference type="AlphaFoldDB" id="A0A5C6AJ91"/>
<dbReference type="GO" id="GO:0006508">
    <property type="term" value="P:proteolysis"/>
    <property type="evidence" value="ECO:0007669"/>
    <property type="project" value="UniProtKB-KW"/>
</dbReference>
<proteinExistence type="predicted"/>
<sequence length="484" mass="51794">MQLKLSRIALLLFVLLALTAMWSGSLLPRSLIFTPSPRNIEDLRSLESQFQKVADASIPAVVAIQQPNSSGHASGALVSSDGLIVSSFHVSHRLPWDGVAPIEHLKPGETTTVVLADGRECKARLLGADQTTDISLLKLVDGGPYPFLRISADSQLHLGDWVLKVGHPAGMQRNRPPVIRVGRVVVSEAEFFVSDCNVTGGDSGGPFIDLDGEIVGIPSALVADERNYGMSNYEWAQRKSGSPILSSAIPARHILSQWNQMLAGKVLPLKGDTSRQSRLLQKVDRILPSVNWMQGGSLEKAFSLASNDANGWVVRVLDSSGQQVSLGTICSSDGKVVTVNGTLPDSPRCQLSSGETFDCDIVRRDDQFKLAVLKIPLESTTAASWGTSSRNATVGAFVAAPLFTNSSNQIRLNVGIVSTPELAPMSGRTCESFEVDMRLPDKSFGGPVVNLDCEAIGIAVHSTVYGALVIPAAQIRDLLVDSPR</sequence>
<name>A0A5C6AJ91_9BACT</name>
<reference evidence="1 2" key="1">
    <citation type="submission" date="2019-02" db="EMBL/GenBank/DDBJ databases">
        <title>Deep-cultivation of Planctomycetes and their phenomic and genomic characterization uncovers novel biology.</title>
        <authorList>
            <person name="Wiegand S."/>
            <person name="Jogler M."/>
            <person name="Boedeker C."/>
            <person name="Pinto D."/>
            <person name="Vollmers J."/>
            <person name="Rivas-Marin E."/>
            <person name="Kohn T."/>
            <person name="Peeters S.H."/>
            <person name="Heuer A."/>
            <person name="Rast P."/>
            <person name="Oberbeckmann S."/>
            <person name="Bunk B."/>
            <person name="Jeske O."/>
            <person name="Meyerdierks A."/>
            <person name="Storesund J.E."/>
            <person name="Kallscheuer N."/>
            <person name="Luecker S."/>
            <person name="Lage O.M."/>
            <person name="Pohl T."/>
            <person name="Merkel B.J."/>
            <person name="Hornburger P."/>
            <person name="Mueller R.-W."/>
            <person name="Bruemmer F."/>
            <person name="Labrenz M."/>
            <person name="Spormann A.M."/>
            <person name="Op Den Camp H."/>
            <person name="Overmann J."/>
            <person name="Amann R."/>
            <person name="Jetten M.S.M."/>
            <person name="Mascher T."/>
            <person name="Medema M.H."/>
            <person name="Devos D.P."/>
            <person name="Kaster A.-K."/>
            <person name="Ovreas L."/>
            <person name="Rohde M."/>
            <person name="Galperin M.Y."/>
            <person name="Jogler C."/>
        </authorList>
    </citation>
    <scope>NUCLEOTIDE SEQUENCE [LARGE SCALE GENOMIC DNA]</scope>
    <source>
        <strain evidence="1 2">Pla108</strain>
    </source>
</reference>
<dbReference type="SUPFAM" id="SSF50494">
    <property type="entry name" value="Trypsin-like serine proteases"/>
    <property type="match status" value="2"/>
</dbReference>